<feature type="transmembrane region" description="Helical" evidence="7">
    <location>
        <begin position="445"/>
        <end position="463"/>
    </location>
</feature>
<sequence>MIETYYDRNKDDESGTTRHATEEEIMASFGYKQEMNKTMSTISNFSIAFGCCSILSGLTPMWGDIMLMGGSIAVIWGWVLVSVFTFGVGLSLAEICSAYPVTGGLYIWVARLAPTEYVPLACWITGYCNWLGLTVAITSADLGLAQFLASVISINNPDYNVDIYWQYGIFLVIAFVHGLINSVSVKYNGFFNQTSLYWHIFGTLLIIIVALALTPNKASAEWVFTYFENDTGFSSNGYAFLLGLLQSQYTLSGFDSAAQMSEETVDAAKNAPKGILYAIGAAAVTGFAFMLAVNFCVQDFQRQIVDGATTGPQMTLVFLDGVGYSWTIVFTVIIMGAMFFSGSALTLGSSRMVFAFARDGATPFSDYLSRINPITKTPIYAVWANIIFAMVIGLLYIVNTTAFNAIVSVNTIASSLAYLIPIALRLTVARNTFKKGPFHLGSFSNPINFTSCCWIIFTSALFVCPTEYPVTALNMNYASVIFVFVIGASVLYYQLRAKHWFTGPGRSIELPADSYASDTYIINEQLHHQDGSSQPGTSQPIKELCPTPSSSTIDGSDDDHDHSHLRARSGQQ</sequence>
<feature type="transmembrane region" description="Helical" evidence="7">
    <location>
        <begin position="164"/>
        <end position="184"/>
    </location>
</feature>
<evidence type="ECO:0000313" key="9">
    <source>
        <dbReference type="Proteomes" id="UP000078561"/>
    </source>
</evidence>
<feature type="transmembrane region" description="Helical" evidence="7">
    <location>
        <begin position="42"/>
        <end position="63"/>
    </location>
</feature>
<dbReference type="FunCoup" id="A0A163JDT7">
    <property type="interactions" value="25"/>
</dbReference>
<evidence type="ECO:0000256" key="4">
    <source>
        <dbReference type="ARBA" id="ARBA00022989"/>
    </source>
</evidence>
<feature type="transmembrane region" description="Helical" evidence="7">
    <location>
        <begin position="275"/>
        <end position="293"/>
    </location>
</feature>
<dbReference type="STRING" id="4829.A0A163JDT7"/>
<evidence type="ECO:0000256" key="6">
    <source>
        <dbReference type="SAM" id="MobiDB-lite"/>
    </source>
</evidence>
<dbReference type="AlphaFoldDB" id="A0A163JDT7"/>
<dbReference type="GO" id="GO:0016020">
    <property type="term" value="C:membrane"/>
    <property type="evidence" value="ECO:0007669"/>
    <property type="project" value="UniProtKB-SubCell"/>
</dbReference>
<evidence type="ECO:0000313" key="8">
    <source>
        <dbReference type="EMBL" id="SAL98654.1"/>
    </source>
</evidence>
<dbReference type="OMA" id="MLSVNFC"/>
<evidence type="ECO:0000256" key="7">
    <source>
        <dbReference type="SAM" id="Phobius"/>
    </source>
</evidence>
<dbReference type="Gene3D" id="1.20.1740.10">
    <property type="entry name" value="Amino acid/polyamine transporter I"/>
    <property type="match status" value="1"/>
</dbReference>
<keyword evidence="4 7" id="KW-1133">Transmembrane helix</keyword>
<evidence type="ECO:0000256" key="5">
    <source>
        <dbReference type="ARBA" id="ARBA00023136"/>
    </source>
</evidence>
<feature type="transmembrane region" description="Helical" evidence="7">
    <location>
        <begin position="475"/>
        <end position="493"/>
    </location>
</feature>
<comment type="subcellular location">
    <subcellularLocation>
        <location evidence="1">Membrane</location>
        <topology evidence="1">Multi-pass membrane protein</topology>
    </subcellularLocation>
</comment>
<name>A0A163JDT7_ABSGL</name>
<dbReference type="InParanoid" id="A0A163JDT7"/>
<feature type="transmembrane region" description="Helical" evidence="7">
    <location>
        <begin position="379"/>
        <end position="397"/>
    </location>
</feature>
<feature type="transmembrane region" description="Helical" evidence="7">
    <location>
        <begin position="120"/>
        <end position="144"/>
    </location>
</feature>
<keyword evidence="5 7" id="KW-0472">Membrane</keyword>
<dbReference type="PIRSF" id="PIRSF006060">
    <property type="entry name" value="AA_transporter"/>
    <property type="match status" value="1"/>
</dbReference>
<feature type="region of interest" description="Disordered" evidence="6">
    <location>
        <begin position="528"/>
        <end position="572"/>
    </location>
</feature>
<gene>
    <name evidence="8" type="primary">ABSGL_04209.1 scaffold 5169</name>
</gene>
<dbReference type="PANTHER" id="PTHR45649:SF26">
    <property type="entry name" value="OS04G0435100 PROTEIN"/>
    <property type="match status" value="1"/>
</dbReference>
<feature type="transmembrane region" description="Helical" evidence="7">
    <location>
        <begin position="403"/>
        <end position="424"/>
    </location>
</feature>
<evidence type="ECO:0000256" key="3">
    <source>
        <dbReference type="ARBA" id="ARBA00022692"/>
    </source>
</evidence>
<keyword evidence="3 7" id="KW-0812">Transmembrane</keyword>
<dbReference type="Pfam" id="PF13520">
    <property type="entry name" value="AA_permease_2"/>
    <property type="match status" value="1"/>
</dbReference>
<evidence type="ECO:0008006" key="10">
    <source>
        <dbReference type="Google" id="ProtNLM"/>
    </source>
</evidence>
<evidence type="ECO:0000256" key="1">
    <source>
        <dbReference type="ARBA" id="ARBA00004141"/>
    </source>
</evidence>
<keyword evidence="9" id="KW-1185">Reference proteome</keyword>
<dbReference type="PANTHER" id="PTHR45649">
    <property type="entry name" value="AMINO-ACID PERMEASE BAT1"/>
    <property type="match status" value="1"/>
</dbReference>
<dbReference type="InterPro" id="IPR002293">
    <property type="entry name" value="AA/rel_permease1"/>
</dbReference>
<proteinExistence type="predicted"/>
<protein>
    <recommendedName>
        <fullName evidence="10">Amino acid permease/ SLC12A domain-containing protein</fullName>
    </recommendedName>
</protein>
<evidence type="ECO:0000256" key="2">
    <source>
        <dbReference type="ARBA" id="ARBA00022448"/>
    </source>
</evidence>
<dbReference type="EMBL" id="LT552278">
    <property type="protein sequence ID" value="SAL98654.1"/>
    <property type="molecule type" value="Genomic_DNA"/>
</dbReference>
<feature type="transmembrane region" description="Helical" evidence="7">
    <location>
        <begin position="196"/>
        <end position="215"/>
    </location>
</feature>
<keyword evidence="2" id="KW-0813">Transport</keyword>
<dbReference type="GO" id="GO:0022857">
    <property type="term" value="F:transmembrane transporter activity"/>
    <property type="evidence" value="ECO:0007669"/>
    <property type="project" value="InterPro"/>
</dbReference>
<reference evidence="8" key="1">
    <citation type="submission" date="2016-04" db="EMBL/GenBank/DDBJ databases">
        <authorList>
            <person name="Evans L.H."/>
            <person name="Alamgir A."/>
            <person name="Owens N."/>
            <person name="Weber N.D."/>
            <person name="Virtaneva K."/>
            <person name="Barbian K."/>
            <person name="Babar A."/>
            <person name="Rosenke K."/>
        </authorList>
    </citation>
    <scope>NUCLEOTIDE SEQUENCE [LARGE SCALE GENOMIC DNA]</scope>
    <source>
        <strain evidence="8">CBS 101.48</strain>
    </source>
</reference>
<feature type="transmembrane region" description="Helical" evidence="7">
    <location>
        <begin position="324"/>
        <end position="348"/>
    </location>
</feature>
<organism evidence="8">
    <name type="scientific">Absidia glauca</name>
    <name type="common">Pin mould</name>
    <dbReference type="NCBI Taxonomy" id="4829"/>
    <lineage>
        <taxon>Eukaryota</taxon>
        <taxon>Fungi</taxon>
        <taxon>Fungi incertae sedis</taxon>
        <taxon>Mucoromycota</taxon>
        <taxon>Mucoromycotina</taxon>
        <taxon>Mucoromycetes</taxon>
        <taxon>Mucorales</taxon>
        <taxon>Cunninghamellaceae</taxon>
        <taxon>Absidia</taxon>
    </lineage>
</organism>
<dbReference type="OrthoDB" id="10054429at2759"/>
<feature type="compositionally biased region" description="Polar residues" evidence="6">
    <location>
        <begin position="531"/>
        <end position="540"/>
    </location>
</feature>
<dbReference type="Proteomes" id="UP000078561">
    <property type="component" value="Unassembled WGS sequence"/>
</dbReference>
<accession>A0A163JDT7</accession>
<feature type="transmembrane region" description="Helical" evidence="7">
    <location>
        <begin position="75"/>
        <end position="108"/>
    </location>
</feature>